<evidence type="ECO:0000313" key="3">
    <source>
        <dbReference type="Proteomes" id="UP000492821"/>
    </source>
</evidence>
<reference evidence="3" key="1">
    <citation type="journal article" date="2013" name="Genetics">
        <title>The draft genome and transcriptome of Panagrellus redivivus are shaped by the harsh demands of a free-living lifestyle.</title>
        <authorList>
            <person name="Srinivasan J."/>
            <person name="Dillman A.R."/>
            <person name="Macchietto M.G."/>
            <person name="Heikkinen L."/>
            <person name="Lakso M."/>
            <person name="Fracchia K.M."/>
            <person name="Antoshechkin I."/>
            <person name="Mortazavi A."/>
            <person name="Wong G."/>
            <person name="Sternberg P.W."/>
        </authorList>
    </citation>
    <scope>NUCLEOTIDE SEQUENCE [LARGE SCALE GENOMIC DNA]</scope>
    <source>
        <strain evidence="3">MT8872</strain>
    </source>
</reference>
<accession>A0A7E4VEN5</accession>
<organism evidence="3 4">
    <name type="scientific">Panagrellus redivivus</name>
    <name type="common">Microworm</name>
    <dbReference type="NCBI Taxonomy" id="6233"/>
    <lineage>
        <taxon>Eukaryota</taxon>
        <taxon>Metazoa</taxon>
        <taxon>Ecdysozoa</taxon>
        <taxon>Nematoda</taxon>
        <taxon>Chromadorea</taxon>
        <taxon>Rhabditida</taxon>
        <taxon>Tylenchina</taxon>
        <taxon>Panagrolaimomorpha</taxon>
        <taxon>Panagrolaimoidea</taxon>
        <taxon>Panagrolaimidae</taxon>
        <taxon>Panagrellus</taxon>
    </lineage>
</organism>
<dbReference type="Proteomes" id="UP000492821">
    <property type="component" value="Unassembled WGS sequence"/>
</dbReference>
<keyword evidence="3" id="KW-1185">Reference proteome</keyword>
<protein>
    <submittedName>
        <fullName evidence="4">Reverse transcriptase domain-containing protein</fullName>
    </submittedName>
</protein>
<evidence type="ECO:0000256" key="1">
    <source>
        <dbReference type="SAM" id="Coils"/>
    </source>
</evidence>
<dbReference type="PANTHER" id="PTHR23281">
    <property type="entry name" value="MERLIN/MOESIN/EZRIN/RADIXIN"/>
    <property type="match status" value="1"/>
</dbReference>
<feature type="domain" description="FERM central" evidence="2">
    <location>
        <begin position="144"/>
        <end position="280"/>
    </location>
</feature>
<dbReference type="PRINTS" id="PR00935">
    <property type="entry name" value="BAND41"/>
</dbReference>
<dbReference type="Gene3D" id="1.20.80.10">
    <property type="match status" value="1"/>
</dbReference>
<dbReference type="Pfam" id="PF00373">
    <property type="entry name" value="FERM_M"/>
    <property type="match status" value="1"/>
</dbReference>
<evidence type="ECO:0000259" key="2">
    <source>
        <dbReference type="Pfam" id="PF00373"/>
    </source>
</evidence>
<dbReference type="AlphaFoldDB" id="A0A7E4VEN5"/>
<dbReference type="WBParaSite" id="Pan_g20179.t1">
    <property type="protein sequence ID" value="Pan_g20179.t1"/>
    <property type="gene ID" value="Pan_g20179"/>
</dbReference>
<evidence type="ECO:0000313" key="4">
    <source>
        <dbReference type="WBParaSite" id="Pan_g20179.t1"/>
    </source>
</evidence>
<keyword evidence="1" id="KW-0175">Coiled coil</keyword>
<dbReference type="CDD" id="cd14473">
    <property type="entry name" value="FERM_B-lobe"/>
    <property type="match status" value="1"/>
</dbReference>
<dbReference type="GO" id="GO:0003779">
    <property type="term" value="F:actin binding"/>
    <property type="evidence" value="ECO:0007669"/>
    <property type="project" value="InterPro"/>
</dbReference>
<proteinExistence type="predicted"/>
<sequence length="414" mass="47893">MHNGQEIELVKDFIFLGRSIAYRRPYSSATTMNKEISRRIAAGWACFNKVKPFLISRTVPIPVKRRFFDQCILPAFLYAAETWSLTKTDQNRVEVAQRYPIVISATIDIKPLKIGRSIKHIRQVKVFTFMVKYFPKVPSFEIIMEKTRKLICLQVEQLIRSGASFCPADAAINLASWIVQREFGDYRSEQQLNLATLIPQCVRENLTLTDEELESSIKYNWYDNSALLVWASTPRTTSEAPRSDSRGTKFPMLPSTRSTSLRMLEQKVVAAAEAQHTLKAKEDELRKAKAALKTTVRDSEVFSKFIEKIKRREQEVNHLREQMREKQAAQHDDLIAEIKKYRIENPGCDVEEDEKRKLKLQSQFEIRQAPCGDYNLIYNKNKCAGRDKYNARRSSRKNVACNINRYHSTPPTSL</sequence>
<dbReference type="InterPro" id="IPR035963">
    <property type="entry name" value="FERM_2"/>
</dbReference>
<name>A0A7E4VEN5_PANRE</name>
<dbReference type="SUPFAM" id="SSF47031">
    <property type="entry name" value="Second domain of FERM"/>
    <property type="match status" value="1"/>
</dbReference>
<feature type="coiled-coil region" evidence="1">
    <location>
        <begin position="271"/>
        <end position="344"/>
    </location>
</feature>
<reference evidence="4" key="2">
    <citation type="submission" date="2020-10" db="UniProtKB">
        <authorList>
            <consortium name="WormBaseParasite"/>
        </authorList>
    </citation>
    <scope>IDENTIFICATION</scope>
</reference>
<dbReference type="InterPro" id="IPR011174">
    <property type="entry name" value="ERM"/>
</dbReference>
<dbReference type="InterPro" id="IPR019749">
    <property type="entry name" value="Band_41_domain"/>
</dbReference>
<dbReference type="InterPro" id="IPR019748">
    <property type="entry name" value="FERM_central"/>
</dbReference>
<dbReference type="InterPro" id="IPR014352">
    <property type="entry name" value="FERM/acyl-CoA-bd_prot_sf"/>
</dbReference>